<proteinExistence type="predicted"/>
<sequence>NIQHNSLIMNRMVHRSELHHPMGHYRSPAKQRTVLTVFDWAAEALEHWVNYGLPRYGQPLADLFPTDRGGVVAGRDLWKRMRNLVDELGFPPGLDLHSLRRAYATHLQTEYGYDLSFVQMQLGHEHAATTSIYTIASPDYRARHLEQVLSNTLRRSVGERDGARGKADDET</sequence>
<evidence type="ECO:0000313" key="3">
    <source>
        <dbReference type="EMBL" id="MDV6305003.1"/>
    </source>
</evidence>
<organism evidence="3 4">
    <name type="scientific">Rhodococcus cerastii</name>
    <dbReference type="NCBI Taxonomy" id="908616"/>
    <lineage>
        <taxon>Bacteria</taxon>
        <taxon>Bacillati</taxon>
        <taxon>Actinomycetota</taxon>
        <taxon>Actinomycetes</taxon>
        <taxon>Mycobacteriales</taxon>
        <taxon>Nocardiaceae</taxon>
        <taxon>Rhodococcus</taxon>
    </lineage>
</organism>
<evidence type="ECO:0000256" key="1">
    <source>
        <dbReference type="ARBA" id="ARBA00023172"/>
    </source>
</evidence>
<dbReference type="PROSITE" id="PS51898">
    <property type="entry name" value="TYR_RECOMBINASE"/>
    <property type="match status" value="1"/>
</dbReference>
<gene>
    <name evidence="3" type="ORF">R3P93_20765</name>
</gene>
<accession>A0ABU4D5J9</accession>
<evidence type="ECO:0000259" key="2">
    <source>
        <dbReference type="PROSITE" id="PS51898"/>
    </source>
</evidence>
<feature type="non-terminal residue" evidence="3">
    <location>
        <position position="1"/>
    </location>
</feature>
<dbReference type="Pfam" id="PF00589">
    <property type="entry name" value="Phage_integrase"/>
    <property type="match status" value="1"/>
</dbReference>
<dbReference type="SUPFAM" id="SSF56349">
    <property type="entry name" value="DNA breaking-rejoining enzymes"/>
    <property type="match status" value="1"/>
</dbReference>
<dbReference type="InterPro" id="IPR002104">
    <property type="entry name" value="Integrase_catalytic"/>
</dbReference>
<dbReference type="RefSeq" id="WP_317533951.1">
    <property type="nucleotide sequence ID" value="NZ_JAWLKF010000015.1"/>
</dbReference>
<protein>
    <submittedName>
        <fullName evidence="3">Tyrosine-type recombinase/integrase</fullName>
    </submittedName>
</protein>
<dbReference type="InterPro" id="IPR011010">
    <property type="entry name" value="DNA_brk_join_enz"/>
</dbReference>
<keyword evidence="1" id="KW-0233">DNA recombination</keyword>
<dbReference type="EMBL" id="JAWLKF010000015">
    <property type="protein sequence ID" value="MDV6305003.1"/>
    <property type="molecule type" value="Genomic_DNA"/>
</dbReference>
<name>A0ABU4D5J9_9NOCA</name>
<dbReference type="InterPro" id="IPR013762">
    <property type="entry name" value="Integrase-like_cat_sf"/>
</dbReference>
<dbReference type="Proteomes" id="UP001186104">
    <property type="component" value="Unassembled WGS sequence"/>
</dbReference>
<comment type="caution">
    <text evidence="3">The sequence shown here is derived from an EMBL/GenBank/DDBJ whole genome shotgun (WGS) entry which is preliminary data.</text>
</comment>
<dbReference type="Gene3D" id="1.10.443.10">
    <property type="entry name" value="Intergrase catalytic core"/>
    <property type="match status" value="1"/>
</dbReference>
<keyword evidence="4" id="KW-1185">Reference proteome</keyword>
<feature type="domain" description="Tyr recombinase" evidence="2">
    <location>
        <begin position="1"/>
        <end position="150"/>
    </location>
</feature>
<reference evidence="3 4" key="1">
    <citation type="submission" date="2023-10" db="EMBL/GenBank/DDBJ databases">
        <title>Development of a sustainable strategy for remediation of hydrocarbon-contaminated territories based on the waste exchange concept.</title>
        <authorList>
            <person name="Krivoruchko A."/>
        </authorList>
    </citation>
    <scope>NUCLEOTIDE SEQUENCE [LARGE SCALE GENOMIC DNA]</scope>
    <source>
        <strain evidence="3 4">IEGM 1327</strain>
    </source>
</reference>
<evidence type="ECO:0000313" key="4">
    <source>
        <dbReference type="Proteomes" id="UP001186104"/>
    </source>
</evidence>